<organism evidence="1 2">
    <name type="scientific">Dibothriocephalus latus</name>
    <name type="common">Fish tapeworm</name>
    <name type="synonym">Diphyllobothrium latum</name>
    <dbReference type="NCBI Taxonomy" id="60516"/>
    <lineage>
        <taxon>Eukaryota</taxon>
        <taxon>Metazoa</taxon>
        <taxon>Spiralia</taxon>
        <taxon>Lophotrochozoa</taxon>
        <taxon>Platyhelminthes</taxon>
        <taxon>Cestoda</taxon>
        <taxon>Eucestoda</taxon>
        <taxon>Diphyllobothriidea</taxon>
        <taxon>Diphyllobothriidae</taxon>
        <taxon>Dibothriocephalus</taxon>
    </lineage>
</organism>
<keyword evidence="2" id="KW-1185">Reference proteome</keyword>
<dbReference type="GO" id="GO:0005783">
    <property type="term" value="C:endoplasmic reticulum"/>
    <property type="evidence" value="ECO:0007669"/>
    <property type="project" value="TreeGrafter"/>
</dbReference>
<sequence>MSRRAVDEVRSSLGEDYFVCNAVSSAALEKNVLLYVDNRKLFGHLTNPDNTTLEHLHNDLWELFENPLDWEERYIHPEYNKWVSDSVKLGDFEQPCPDVFWVPLMSETFCKELVEEMENFGEWSNGTNYDSRLEGGYENVPTRDIHMRQVGWEEHWLHVLGTYVHPLQVKLFEGYSDKPWARMNFVVRYHPTEQPFLRNHHDASTYTLDMALNRAHIDYQVT</sequence>
<dbReference type="InterPro" id="IPR050757">
    <property type="entry name" value="Collagen_mod_GT25"/>
</dbReference>
<evidence type="ECO:0000313" key="2">
    <source>
        <dbReference type="Proteomes" id="UP000281553"/>
    </source>
</evidence>
<dbReference type="EMBL" id="UYRU01065959">
    <property type="protein sequence ID" value="VDN16477.1"/>
    <property type="molecule type" value="Genomic_DNA"/>
</dbReference>
<accession>A0A3P7LXZ0</accession>
<reference evidence="1 2" key="1">
    <citation type="submission" date="2018-11" db="EMBL/GenBank/DDBJ databases">
        <authorList>
            <consortium name="Pathogen Informatics"/>
        </authorList>
    </citation>
    <scope>NUCLEOTIDE SEQUENCE [LARGE SCALE GENOMIC DNA]</scope>
</reference>
<dbReference type="Proteomes" id="UP000281553">
    <property type="component" value="Unassembled WGS sequence"/>
</dbReference>
<gene>
    <name evidence="1" type="ORF">DILT_LOCUS12308</name>
</gene>
<dbReference type="OrthoDB" id="69177at2759"/>
<dbReference type="PANTHER" id="PTHR10730:SF45">
    <property type="entry name" value="PROCOLLAGEN-LYSINE,2-OXOGLUTARATE 5-DIOXYGENASE"/>
    <property type="match status" value="1"/>
</dbReference>
<protein>
    <recommendedName>
        <fullName evidence="3">Prolyl 4-hydroxylase alpha subunit domain-containing protein</fullName>
    </recommendedName>
</protein>
<dbReference type="GO" id="GO:0008475">
    <property type="term" value="F:procollagen-lysine 5-dioxygenase activity"/>
    <property type="evidence" value="ECO:0007669"/>
    <property type="project" value="TreeGrafter"/>
</dbReference>
<dbReference type="AlphaFoldDB" id="A0A3P7LXZ0"/>
<proteinExistence type="predicted"/>
<evidence type="ECO:0000313" key="1">
    <source>
        <dbReference type="EMBL" id="VDN16477.1"/>
    </source>
</evidence>
<evidence type="ECO:0008006" key="3">
    <source>
        <dbReference type="Google" id="ProtNLM"/>
    </source>
</evidence>
<dbReference type="PANTHER" id="PTHR10730">
    <property type="entry name" value="PROCOLLAGEN-LYSINE,2-OXOGLUTARATE 5-DIOXYGENASE/GLYCOSYLTRANSFERASE 25 FAMILY MEMBER"/>
    <property type="match status" value="1"/>
</dbReference>
<name>A0A3P7LXZ0_DIBLA</name>